<evidence type="ECO:0000313" key="2">
    <source>
        <dbReference type="EMBL" id="GLB44996.1"/>
    </source>
</evidence>
<organism evidence="2 3">
    <name type="scientific">Lyophyllum shimeji</name>
    <name type="common">Hon-shimeji</name>
    <name type="synonym">Tricholoma shimeji</name>
    <dbReference type="NCBI Taxonomy" id="47721"/>
    <lineage>
        <taxon>Eukaryota</taxon>
        <taxon>Fungi</taxon>
        <taxon>Dikarya</taxon>
        <taxon>Basidiomycota</taxon>
        <taxon>Agaricomycotina</taxon>
        <taxon>Agaricomycetes</taxon>
        <taxon>Agaricomycetidae</taxon>
        <taxon>Agaricales</taxon>
        <taxon>Tricholomatineae</taxon>
        <taxon>Lyophyllaceae</taxon>
        <taxon>Lyophyllum</taxon>
    </lineage>
</organism>
<gene>
    <name evidence="2" type="ORF">LshimejAT787_1900740</name>
</gene>
<accession>A0A9P3UWD2</accession>
<comment type="caution">
    <text evidence="2">The sequence shown here is derived from an EMBL/GenBank/DDBJ whole genome shotgun (WGS) entry which is preliminary data.</text>
</comment>
<dbReference type="Proteomes" id="UP001063166">
    <property type="component" value="Unassembled WGS sequence"/>
</dbReference>
<dbReference type="AlphaFoldDB" id="A0A9P3UWD2"/>
<name>A0A9P3UWD2_LYOSH</name>
<protein>
    <submittedName>
        <fullName evidence="2">Uncharacterized protein</fullName>
    </submittedName>
</protein>
<evidence type="ECO:0000313" key="3">
    <source>
        <dbReference type="Proteomes" id="UP001063166"/>
    </source>
</evidence>
<keyword evidence="3" id="KW-1185">Reference proteome</keyword>
<sequence>MIVSQIRDQVPRNVLTSRIKKQKPPQQRRHGRLSGMAYLPCRVATGGASDPKLNSRGKTETGLHTKNKLSISFSLFYSAQLRP</sequence>
<proteinExistence type="predicted"/>
<reference evidence="2" key="1">
    <citation type="submission" date="2022-07" db="EMBL/GenBank/DDBJ databases">
        <title>The genome of Lyophyllum shimeji provides insight into the initial evolution of ectomycorrhizal fungal genome.</title>
        <authorList>
            <person name="Kobayashi Y."/>
            <person name="Shibata T."/>
            <person name="Hirakawa H."/>
            <person name="Shigenobu S."/>
            <person name="Nishiyama T."/>
            <person name="Yamada A."/>
            <person name="Hasebe M."/>
            <person name="Kawaguchi M."/>
        </authorList>
    </citation>
    <scope>NUCLEOTIDE SEQUENCE</scope>
    <source>
        <strain evidence="2">AT787</strain>
    </source>
</reference>
<feature type="region of interest" description="Disordered" evidence="1">
    <location>
        <begin position="45"/>
        <end position="64"/>
    </location>
</feature>
<evidence type="ECO:0000256" key="1">
    <source>
        <dbReference type="SAM" id="MobiDB-lite"/>
    </source>
</evidence>
<dbReference type="EMBL" id="BRPK01000019">
    <property type="protein sequence ID" value="GLB44996.1"/>
    <property type="molecule type" value="Genomic_DNA"/>
</dbReference>